<evidence type="ECO:0000313" key="1">
    <source>
        <dbReference type="EMBL" id="MSC50387.1"/>
    </source>
</evidence>
<comment type="caution">
    <text evidence="1">The sequence shown here is derived from an EMBL/GenBank/DDBJ whole genome shotgun (WGS) entry which is preliminary data.</text>
</comment>
<evidence type="ECO:0000313" key="2">
    <source>
        <dbReference type="Proteomes" id="UP000462091"/>
    </source>
</evidence>
<organism evidence="1 2">
    <name type="scientific">Faecalibacterium prausnitzii</name>
    <dbReference type="NCBI Taxonomy" id="853"/>
    <lineage>
        <taxon>Bacteria</taxon>
        <taxon>Bacillati</taxon>
        <taxon>Bacillota</taxon>
        <taxon>Clostridia</taxon>
        <taxon>Eubacteriales</taxon>
        <taxon>Oscillospiraceae</taxon>
        <taxon>Faecalibacterium</taxon>
    </lineage>
</organism>
<proteinExistence type="predicted"/>
<dbReference type="EMBL" id="WKQM01000001">
    <property type="protein sequence ID" value="MSC50387.1"/>
    <property type="molecule type" value="Genomic_DNA"/>
</dbReference>
<protein>
    <submittedName>
        <fullName evidence="1">Uncharacterized protein</fullName>
    </submittedName>
</protein>
<name>A0A844DI75_9FIRM</name>
<dbReference type="AlphaFoldDB" id="A0A844DI75"/>
<dbReference type="RefSeq" id="WP_154265301.1">
    <property type="nucleotide sequence ID" value="NZ_WKQM01000001.1"/>
</dbReference>
<sequence>MKIVHNTGDIKTAAENENRDADLAQIASMVDFLCILADVPIEDEAADKEGMSHE</sequence>
<dbReference type="Proteomes" id="UP000462091">
    <property type="component" value="Unassembled WGS sequence"/>
</dbReference>
<reference evidence="1 2" key="1">
    <citation type="journal article" date="2019" name="Nat. Med.">
        <title>A library of human gut bacterial isolates paired with longitudinal multiomics data enables mechanistic microbiome research.</title>
        <authorList>
            <person name="Poyet M."/>
            <person name="Groussin M."/>
            <person name="Gibbons S.M."/>
            <person name="Avila-Pacheco J."/>
            <person name="Jiang X."/>
            <person name="Kearney S.M."/>
            <person name="Perrotta A.R."/>
            <person name="Berdy B."/>
            <person name="Zhao S."/>
            <person name="Lieberman T.D."/>
            <person name="Swanson P.K."/>
            <person name="Smith M."/>
            <person name="Roesemann S."/>
            <person name="Alexander J.E."/>
            <person name="Rich S.A."/>
            <person name="Livny J."/>
            <person name="Vlamakis H."/>
            <person name="Clish C."/>
            <person name="Bullock K."/>
            <person name="Deik A."/>
            <person name="Scott J."/>
            <person name="Pierce K.A."/>
            <person name="Xavier R.J."/>
            <person name="Alm E.J."/>
        </authorList>
    </citation>
    <scope>NUCLEOTIDE SEQUENCE [LARGE SCALE GENOMIC DNA]</scope>
    <source>
        <strain evidence="1 2">BIOML-B1</strain>
    </source>
</reference>
<accession>A0A844DI75</accession>
<gene>
    <name evidence="1" type="ORF">GKE10_00365</name>
</gene>